<feature type="binding site" description="axial binding residue" evidence="9">
    <location>
        <position position="546"/>
    </location>
    <ligand>
        <name>heme</name>
        <dbReference type="ChEBI" id="CHEBI:30413"/>
    </ligand>
    <ligandPart>
        <name>Fe</name>
        <dbReference type="ChEBI" id="CHEBI:18248"/>
    </ligandPart>
</feature>
<accession>A0A553Q8E2</accession>
<dbReference type="OrthoDB" id="1470350at2759"/>
<evidence type="ECO:0000256" key="6">
    <source>
        <dbReference type="ARBA" id="ARBA00023002"/>
    </source>
</evidence>
<keyword evidence="12" id="KW-1133">Transmembrane helix</keyword>
<dbReference type="Gene3D" id="1.10.630.10">
    <property type="entry name" value="Cytochrome P450"/>
    <property type="match status" value="1"/>
</dbReference>
<comment type="cofactor">
    <cofactor evidence="1 9">
        <name>heme</name>
        <dbReference type="ChEBI" id="CHEBI:30413"/>
    </cofactor>
</comment>
<dbReference type="PANTHER" id="PTHR24302:SF32">
    <property type="entry name" value="CYTOCHROME P450, FAMILY 3, SUBFAMILY A, POLYPEPTIDE 65"/>
    <property type="match status" value="1"/>
</dbReference>
<dbReference type="InterPro" id="IPR036396">
    <property type="entry name" value="Cyt_P450_sf"/>
</dbReference>
<reference evidence="13 14" key="1">
    <citation type="journal article" date="2019" name="Sci. Data">
        <title>Hybrid genome assembly and annotation of Danionella translucida.</title>
        <authorList>
            <person name="Kadobianskyi M."/>
            <person name="Schulze L."/>
            <person name="Schuelke M."/>
            <person name="Judkewitz B."/>
        </authorList>
    </citation>
    <scope>NUCLEOTIDE SEQUENCE [LARGE SCALE GENOMIC DNA]</scope>
    <source>
        <strain evidence="13 14">Bolton</strain>
    </source>
</reference>
<keyword evidence="6 10" id="KW-0560">Oxidoreductase</keyword>
<evidence type="ECO:0000256" key="10">
    <source>
        <dbReference type="RuleBase" id="RU000461"/>
    </source>
</evidence>
<keyword evidence="14" id="KW-1185">Reference proteome</keyword>
<feature type="transmembrane region" description="Helical" evidence="12">
    <location>
        <begin position="71"/>
        <end position="88"/>
    </location>
</feature>
<keyword evidence="12" id="KW-0812">Transmembrane</keyword>
<dbReference type="GO" id="GO:0016712">
    <property type="term" value="F:oxidoreductase activity, acting on paired donors, with incorporation or reduction of molecular oxygen, reduced flavin or flavoprotein as one donor, and incorporation of one atom of oxygen"/>
    <property type="evidence" value="ECO:0007669"/>
    <property type="project" value="UniProtKB-EC"/>
</dbReference>
<comment type="caution">
    <text evidence="13">The sequence shown here is derived from an EMBL/GenBank/DDBJ whole genome shotgun (WGS) entry which is preliminary data.</text>
</comment>
<evidence type="ECO:0000256" key="11">
    <source>
        <dbReference type="SAM" id="MobiDB-lite"/>
    </source>
</evidence>
<evidence type="ECO:0000256" key="8">
    <source>
        <dbReference type="ARBA" id="ARBA00023033"/>
    </source>
</evidence>
<gene>
    <name evidence="13" type="ORF">DNTS_030241</name>
</gene>
<dbReference type="GO" id="GO:0008395">
    <property type="term" value="F:steroid hydroxylase activity"/>
    <property type="evidence" value="ECO:0007669"/>
    <property type="project" value="TreeGrafter"/>
</dbReference>
<organism evidence="13 14">
    <name type="scientific">Danionella cerebrum</name>
    <dbReference type="NCBI Taxonomy" id="2873325"/>
    <lineage>
        <taxon>Eukaryota</taxon>
        <taxon>Metazoa</taxon>
        <taxon>Chordata</taxon>
        <taxon>Craniata</taxon>
        <taxon>Vertebrata</taxon>
        <taxon>Euteleostomi</taxon>
        <taxon>Actinopterygii</taxon>
        <taxon>Neopterygii</taxon>
        <taxon>Teleostei</taxon>
        <taxon>Ostariophysi</taxon>
        <taxon>Cypriniformes</taxon>
        <taxon>Danionidae</taxon>
        <taxon>Danioninae</taxon>
        <taxon>Danionella</taxon>
    </lineage>
</organism>
<evidence type="ECO:0000256" key="4">
    <source>
        <dbReference type="ARBA" id="ARBA00022617"/>
    </source>
</evidence>
<dbReference type="Pfam" id="PF00067">
    <property type="entry name" value="p450"/>
    <property type="match status" value="3"/>
</dbReference>
<evidence type="ECO:0000256" key="12">
    <source>
        <dbReference type="SAM" id="Phobius"/>
    </source>
</evidence>
<dbReference type="InterPro" id="IPR002401">
    <property type="entry name" value="Cyt_P450_E_grp-I"/>
</dbReference>
<dbReference type="GO" id="GO:0020037">
    <property type="term" value="F:heme binding"/>
    <property type="evidence" value="ECO:0007669"/>
    <property type="project" value="InterPro"/>
</dbReference>
<dbReference type="Proteomes" id="UP000316079">
    <property type="component" value="Unassembled WGS sequence"/>
</dbReference>
<keyword evidence="12" id="KW-0472">Membrane</keyword>
<dbReference type="SUPFAM" id="SSF48264">
    <property type="entry name" value="Cytochrome P450"/>
    <property type="match status" value="1"/>
</dbReference>
<keyword evidence="7 9" id="KW-0408">Iron</keyword>
<evidence type="ECO:0000256" key="2">
    <source>
        <dbReference type="ARBA" id="ARBA00010617"/>
    </source>
</evidence>
<dbReference type="InterPro" id="IPR017972">
    <property type="entry name" value="Cyt_P450_CS"/>
</dbReference>
<name>A0A553Q8E2_9TELE</name>
<dbReference type="PRINTS" id="PR00463">
    <property type="entry name" value="EP450I"/>
</dbReference>
<proteinExistence type="inferred from homology"/>
<dbReference type="EC" id="1.14.14.1" evidence="3"/>
<dbReference type="STRING" id="623744.A0A553Q8E2"/>
<evidence type="ECO:0000256" key="5">
    <source>
        <dbReference type="ARBA" id="ARBA00022723"/>
    </source>
</evidence>
<sequence>MLLAPEVDPTEDVFQKSDVAICRETSASWGGDEHLAPLDLCSLLHRISSHFASRSIQCWKMVLGGLLSVETWALLALLIALLLVYGSWPHSTFKNMSIPGPRPVPFFGTMLEYRKGFHIFDLECFKKFGRIWGIYDARQPALCIMDPSIIKTVLVKECYSLFTNRRQDFPLKGELHDAVSITTDDDWKRIRSVLSPSFTSGRLKEMFGIMKTHSQTLVDNLSKVMERGEAADIKDVDIDSLNNPKDPFVSHIKKMLKFDMLNPLLLIAAFFPFLEPMLEKMDFTLFPKTVTDFFYSALQKIKSDRVAESQKKVGATPRYIPHHFTLVNVPTSAEESGPAAADGGLSVRGEGWRPPPGESAGLTDHEILSQSMIFIFAGYETTSNTLSLLFHNLATHHESMKALQQEIDLTFPDEIEQVMGEELELCFHTYSRLKMMLASLSLSLSQSNVSYEALMTMDYLDAALNETLRLYPVAPRVERMCKKTVEINGLLIPKDMAVVFPTYAIHRDPEHWDDPESFKPERFTKGNRESINPYTFMPFGQGPRNCIGMRFAQVSMKLATVRILQRYNITLAEEAKPFSSLRKECRELGSDPWWLMAELQFTSLRLRLNIVLMYL</sequence>
<keyword evidence="5 9" id="KW-0479">Metal-binding</keyword>
<dbReference type="PRINTS" id="PR00385">
    <property type="entry name" value="P450"/>
</dbReference>
<dbReference type="FunFam" id="1.10.630.10:FF:000182">
    <property type="entry name" value="Cytochrome P450 3A4"/>
    <property type="match status" value="1"/>
</dbReference>
<dbReference type="InterPro" id="IPR001128">
    <property type="entry name" value="Cyt_P450"/>
</dbReference>
<evidence type="ECO:0000256" key="7">
    <source>
        <dbReference type="ARBA" id="ARBA00023004"/>
    </source>
</evidence>
<dbReference type="PANTHER" id="PTHR24302">
    <property type="entry name" value="CYTOCHROME P450 FAMILY 3"/>
    <property type="match status" value="1"/>
</dbReference>
<dbReference type="AlphaFoldDB" id="A0A553Q8E2"/>
<feature type="region of interest" description="Disordered" evidence="11">
    <location>
        <begin position="331"/>
        <end position="362"/>
    </location>
</feature>
<protein>
    <recommendedName>
        <fullName evidence="3">unspecific monooxygenase</fullName>
        <ecNumber evidence="3">1.14.14.1</ecNumber>
    </recommendedName>
</protein>
<dbReference type="GO" id="GO:0005506">
    <property type="term" value="F:iron ion binding"/>
    <property type="evidence" value="ECO:0007669"/>
    <property type="project" value="InterPro"/>
</dbReference>
<evidence type="ECO:0000313" key="14">
    <source>
        <dbReference type="Proteomes" id="UP000316079"/>
    </source>
</evidence>
<evidence type="ECO:0000256" key="1">
    <source>
        <dbReference type="ARBA" id="ARBA00001971"/>
    </source>
</evidence>
<dbReference type="InterPro" id="IPR050705">
    <property type="entry name" value="Cytochrome_P450_3A"/>
</dbReference>
<keyword evidence="4 9" id="KW-0349">Heme</keyword>
<evidence type="ECO:0000256" key="9">
    <source>
        <dbReference type="PIRSR" id="PIRSR602401-1"/>
    </source>
</evidence>
<evidence type="ECO:0000313" key="13">
    <source>
        <dbReference type="EMBL" id="TRY86204.1"/>
    </source>
</evidence>
<comment type="similarity">
    <text evidence="2 10">Belongs to the cytochrome P450 family.</text>
</comment>
<dbReference type="EMBL" id="SRMA01026244">
    <property type="protein sequence ID" value="TRY86204.1"/>
    <property type="molecule type" value="Genomic_DNA"/>
</dbReference>
<keyword evidence="8 10" id="KW-0503">Monooxygenase</keyword>
<evidence type="ECO:0000256" key="3">
    <source>
        <dbReference type="ARBA" id="ARBA00012109"/>
    </source>
</evidence>
<dbReference type="PROSITE" id="PS00086">
    <property type="entry name" value="CYTOCHROME_P450"/>
    <property type="match status" value="1"/>
</dbReference>